<dbReference type="EMBL" id="JADBEJ010000001">
    <property type="protein sequence ID" value="MBE1572983.1"/>
    <property type="molecule type" value="Genomic_DNA"/>
</dbReference>
<evidence type="ECO:0000313" key="2">
    <source>
        <dbReference type="EMBL" id="MBE1572983.1"/>
    </source>
</evidence>
<reference evidence="2 4" key="1">
    <citation type="submission" date="2020-10" db="EMBL/GenBank/DDBJ databases">
        <title>Sequencing the genomes of 1000 actinobacteria strains.</title>
        <authorList>
            <person name="Klenk H.-P."/>
        </authorList>
    </citation>
    <scope>NUCLEOTIDE SEQUENCE [LARGE SCALE GENOMIC DNA]</scope>
    <source>
        <strain evidence="2 4">DSM 46661</strain>
    </source>
</reference>
<dbReference type="Proteomes" id="UP000656548">
    <property type="component" value="Unassembled WGS sequence"/>
</dbReference>
<feature type="transmembrane region" description="Helical" evidence="1">
    <location>
        <begin position="15"/>
        <end position="35"/>
    </location>
</feature>
<keyword evidence="4" id="KW-1185">Reference proteome</keyword>
<protein>
    <submittedName>
        <fullName evidence="2">Uncharacterized protein</fullName>
    </submittedName>
</protein>
<name>A0ABR9KYG0_9PSEU</name>
<gene>
    <name evidence="2" type="ORF">H4W30_000012</name>
    <name evidence="3" type="ORF">H4W30_003922</name>
</gene>
<evidence type="ECO:0000256" key="1">
    <source>
        <dbReference type="SAM" id="Phobius"/>
    </source>
</evidence>
<keyword evidence="1" id="KW-0812">Transmembrane</keyword>
<evidence type="ECO:0000313" key="4">
    <source>
        <dbReference type="Proteomes" id="UP000656548"/>
    </source>
</evidence>
<dbReference type="RefSeq" id="WP_192740901.1">
    <property type="nucleotide sequence ID" value="NZ_JADBEJ010000001.1"/>
</dbReference>
<proteinExistence type="predicted"/>
<evidence type="ECO:0000313" key="3">
    <source>
        <dbReference type="EMBL" id="MBE1576875.1"/>
    </source>
</evidence>
<keyword evidence="1" id="KW-0472">Membrane</keyword>
<feature type="transmembrane region" description="Helical" evidence="1">
    <location>
        <begin position="55"/>
        <end position="72"/>
    </location>
</feature>
<keyword evidence="1" id="KW-1133">Transmembrane helix</keyword>
<sequence length="105" mass="12228">MGVARMFTFASDFDFFFCTLVLWILGFIDFTQRLYRYLSSSMPWQWFQGHTKGRAVVLSIAVGLVWPVVVILKQLENVPFVMKFAESVALPRSMRRRKSDNAARK</sequence>
<organism evidence="2 4">
    <name type="scientific">Amycolatopsis roodepoortensis</name>
    <dbReference type="NCBI Taxonomy" id="700274"/>
    <lineage>
        <taxon>Bacteria</taxon>
        <taxon>Bacillati</taxon>
        <taxon>Actinomycetota</taxon>
        <taxon>Actinomycetes</taxon>
        <taxon>Pseudonocardiales</taxon>
        <taxon>Pseudonocardiaceae</taxon>
        <taxon>Amycolatopsis</taxon>
    </lineage>
</organism>
<accession>A0ABR9KYG0</accession>
<comment type="caution">
    <text evidence="2">The sequence shown here is derived from an EMBL/GenBank/DDBJ whole genome shotgun (WGS) entry which is preliminary data.</text>
</comment>
<dbReference type="EMBL" id="JADBEJ010000004">
    <property type="protein sequence ID" value="MBE1576875.1"/>
    <property type="molecule type" value="Genomic_DNA"/>
</dbReference>